<dbReference type="Gene3D" id="3.10.560.10">
    <property type="entry name" value="Outer membrane lipoprotein wza domain like"/>
    <property type="match status" value="1"/>
</dbReference>
<dbReference type="PROSITE" id="PS51257">
    <property type="entry name" value="PROKAR_LIPOPROTEIN"/>
    <property type="match status" value="1"/>
</dbReference>
<accession>A0A2T7BJ14</accession>
<evidence type="ECO:0000256" key="14">
    <source>
        <dbReference type="ARBA" id="ARBA00023288"/>
    </source>
</evidence>
<dbReference type="GO" id="GO:0006811">
    <property type="term" value="P:monoatomic ion transport"/>
    <property type="evidence" value="ECO:0007669"/>
    <property type="project" value="UniProtKB-KW"/>
</dbReference>
<dbReference type="GO" id="GO:0015159">
    <property type="term" value="F:polysaccharide transmembrane transporter activity"/>
    <property type="evidence" value="ECO:0007669"/>
    <property type="project" value="InterPro"/>
</dbReference>
<evidence type="ECO:0000256" key="3">
    <source>
        <dbReference type="ARBA" id="ARBA00022448"/>
    </source>
</evidence>
<dbReference type="Pfam" id="PF02563">
    <property type="entry name" value="Poly_export"/>
    <property type="match status" value="1"/>
</dbReference>
<gene>
    <name evidence="18" type="ORF">DCC81_18635</name>
</gene>
<organism evidence="18 19">
    <name type="scientific">Chitinophaga parva</name>
    <dbReference type="NCBI Taxonomy" id="2169414"/>
    <lineage>
        <taxon>Bacteria</taxon>
        <taxon>Pseudomonadati</taxon>
        <taxon>Bacteroidota</taxon>
        <taxon>Chitinophagia</taxon>
        <taxon>Chitinophagales</taxon>
        <taxon>Chitinophagaceae</taxon>
        <taxon>Chitinophaga</taxon>
    </lineage>
</organism>
<sequence>MKFFSWGTHAFAKAKGVVFIRTTIIIAVVFSMVACSSAKRMGYFQDVPDSLTSKAVAQAVYKSPTVQVDDILQITVQTLDPGATMAINQPNSASWPLAGSGAASGTPGGGTGAAVVPNTGSAVSGFLVDHDGNIELPLVGKVQVKDKTTDEVRELVRQKAAQFYKDPVVNVRLANFKITVLGEVNRPSTYIMPSEKVTLLDALGMAGDMTIYGRRENVMVIREENGQKQFARFDLNNSNLFTSPFYYLKQGDVVYVEPNKQKVTGTDVSAVRRISIITAVTTLAIVLLTRIK</sequence>
<evidence type="ECO:0000256" key="15">
    <source>
        <dbReference type="SAM" id="Phobius"/>
    </source>
</evidence>
<feature type="domain" description="Polysaccharide export protein N-terminal" evidence="16">
    <location>
        <begin position="65"/>
        <end position="173"/>
    </location>
</feature>
<proteinExistence type="inferred from homology"/>
<dbReference type="EMBL" id="QCYK01000002">
    <property type="protein sequence ID" value="PUZ26242.1"/>
    <property type="molecule type" value="Genomic_DNA"/>
</dbReference>
<keyword evidence="15" id="KW-1133">Transmembrane helix</keyword>
<keyword evidence="13" id="KW-0998">Cell outer membrane</keyword>
<keyword evidence="7" id="KW-0732">Signal</keyword>
<dbReference type="Proteomes" id="UP000244450">
    <property type="component" value="Unassembled WGS sequence"/>
</dbReference>
<reference evidence="18 19" key="1">
    <citation type="submission" date="2018-04" db="EMBL/GenBank/DDBJ databases">
        <title>Chitinophaga fuyangensis sp. nov., isolated from soil in a chemical factory.</title>
        <authorList>
            <person name="Chen K."/>
        </authorList>
    </citation>
    <scope>NUCLEOTIDE SEQUENCE [LARGE SCALE GENOMIC DNA]</scope>
    <source>
        <strain evidence="18 19">LY-1</strain>
    </source>
</reference>
<dbReference type="AlphaFoldDB" id="A0A2T7BJ14"/>
<comment type="subcellular location">
    <subcellularLocation>
        <location evidence="1">Cell outer membrane</location>
        <topology evidence="1">Multi-pass membrane protein</topology>
    </subcellularLocation>
</comment>
<keyword evidence="11 15" id="KW-0472">Membrane</keyword>
<dbReference type="PANTHER" id="PTHR33619:SF3">
    <property type="entry name" value="POLYSACCHARIDE EXPORT PROTEIN GFCE-RELATED"/>
    <property type="match status" value="1"/>
</dbReference>
<feature type="domain" description="SLBB" evidence="17">
    <location>
        <begin position="177"/>
        <end position="256"/>
    </location>
</feature>
<keyword evidence="12" id="KW-0564">Palmitate</keyword>
<evidence type="ECO:0000256" key="7">
    <source>
        <dbReference type="ARBA" id="ARBA00022729"/>
    </source>
</evidence>
<keyword evidence="19" id="KW-1185">Reference proteome</keyword>
<keyword evidence="10" id="KW-0626">Porin</keyword>
<dbReference type="GO" id="GO:0009279">
    <property type="term" value="C:cell outer membrane"/>
    <property type="evidence" value="ECO:0007669"/>
    <property type="project" value="UniProtKB-SubCell"/>
</dbReference>
<evidence type="ECO:0000256" key="12">
    <source>
        <dbReference type="ARBA" id="ARBA00023139"/>
    </source>
</evidence>
<keyword evidence="3" id="KW-0813">Transport</keyword>
<evidence type="ECO:0000256" key="6">
    <source>
        <dbReference type="ARBA" id="ARBA00022692"/>
    </source>
</evidence>
<dbReference type="RefSeq" id="WP_108688080.1">
    <property type="nucleotide sequence ID" value="NZ_QCYK01000002.1"/>
</dbReference>
<evidence type="ECO:0000259" key="17">
    <source>
        <dbReference type="Pfam" id="PF22461"/>
    </source>
</evidence>
<dbReference type="PANTHER" id="PTHR33619">
    <property type="entry name" value="POLYSACCHARIDE EXPORT PROTEIN GFCE-RELATED"/>
    <property type="match status" value="1"/>
</dbReference>
<evidence type="ECO:0000259" key="16">
    <source>
        <dbReference type="Pfam" id="PF02563"/>
    </source>
</evidence>
<evidence type="ECO:0000256" key="5">
    <source>
        <dbReference type="ARBA" id="ARBA00022597"/>
    </source>
</evidence>
<evidence type="ECO:0000313" key="18">
    <source>
        <dbReference type="EMBL" id="PUZ26242.1"/>
    </source>
</evidence>
<keyword evidence="5" id="KW-0762">Sugar transport</keyword>
<dbReference type="GO" id="GO:0015288">
    <property type="term" value="F:porin activity"/>
    <property type="evidence" value="ECO:0007669"/>
    <property type="project" value="UniProtKB-KW"/>
</dbReference>
<evidence type="ECO:0000256" key="9">
    <source>
        <dbReference type="ARBA" id="ARBA00023065"/>
    </source>
</evidence>
<name>A0A2T7BJ14_9BACT</name>
<keyword evidence="14" id="KW-0449">Lipoprotein</keyword>
<dbReference type="InterPro" id="IPR054765">
    <property type="entry name" value="SLBB_dom"/>
</dbReference>
<evidence type="ECO:0000256" key="1">
    <source>
        <dbReference type="ARBA" id="ARBA00004571"/>
    </source>
</evidence>
<evidence type="ECO:0000256" key="4">
    <source>
        <dbReference type="ARBA" id="ARBA00022452"/>
    </source>
</evidence>
<evidence type="ECO:0000256" key="11">
    <source>
        <dbReference type="ARBA" id="ARBA00023136"/>
    </source>
</evidence>
<evidence type="ECO:0000256" key="10">
    <source>
        <dbReference type="ARBA" id="ARBA00023114"/>
    </source>
</evidence>
<dbReference type="Pfam" id="PF22461">
    <property type="entry name" value="SLBB_2"/>
    <property type="match status" value="1"/>
</dbReference>
<evidence type="ECO:0000313" key="19">
    <source>
        <dbReference type="Proteomes" id="UP000244450"/>
    </source>
</evidence>
<evidence type="ECO:0000256" key="2">
    <source>
        <dbReference type="ARBA" id="ARBA00009450"/>
    </source>
</evidence>
<keyword evidence="4" id="KW-1134">Transmembrane beta strand</keyword>
<keyword evidence="8" id="KW-0625">Polysaccharide transport</keyword>
<dbReference type="OrthoDB" id="662756at2"/>
<dbReference type="InterPro" id="IPR003715">
    <property type="entry name" value="Poly_export_N"/>
</dbReference>
<evidence type="ECO:0000256" key="13">
    <source>
        <dbReference type="ARBA" id="ARBA00023237"/>
    </source>
</evidence>
<evidence type="ECO:0000256" key="8">
    <source>
        <dbReference type="ARBA" id="ARBA00023047"/>
    </source>
</evidence>
<comment type="similarity">
    <text evidence="2">Belongs to the BexD/CtrA/VexA family.</text>
</comment>
<keyword evidence="6 15" id="KW-0812">Transmembrane</keyword>
<comment type="caution">
    <text evidence="18">The sequence shown here is derived from an EMBL/GenBank/DDBJ whole genome shotgun (WGS) entry which is preliminary data.</text>
</comment>
<dbReference type="GO" id="GO:0046930">
    <property type="term" value="C:pore complex"/>
    <property type="evidence" value="ECO:0007669"/>
    <property type="project" value="UniProtKB-KW"/>
</dbReference>
<dbReference type="InterPro" id="IPR049712">
    <property type="entry name" value="Poly_export"/>
</dbReference>
<feature type="transmembrane region" description="Helical" evidence="15">
    <location>
        <begin position="16"/>
        <end position="35"/>
    </location>
</feature>
<protein>
    <submittedName>
        <fullName evidence="18">Uncharacterized protein</fullName>
    </submittedName>
</protein>
<keyword evidence="9" id="KW-0406">Ion transport</keyword>